<sequence length="129" mass="14066">MNKQEAQLANHESQQAPWVFFTKQSQSTQAFAHLFVAPPARIDPCEKICMILEEKLQPLDRIEHLIIALLDAQEGGSVPNSHMAPDPIASSRPAASINHNIAKTTDLMASETQAPLSAKHVSHVDPPAT</sequence>
<evidence type="ECO:0000313" key="3">
    <source>
        <dbReference type="Proteomes" id="UP001066276"/>
    </source>
</evidence>
<name>A0AAV7P580_PLEWA</name>
<gene>
    <name evidence="2" type="ORF">NDU88_001255</name>
</gene>
<evidence type="ECO:0000313" key="2">
    <source>
        <dbReference type="EMBL" id="KAJ1122771.1"/>
    </source>
</evidence>
<accession>A0AAV7P580</accession>
<feature type="region of interest" description="Disordered" evidence="1">
    <location>
        <begin position="110"/>
        <end position="129"/>
    </location>
</feature>
<protein>
    <submittedName>
        <fullName evidence="2">Uncharacterized protein</fullName>
    </submittedName>
</protein>
<evidence type="ECO:0000256" key="1">
    <source>
        <dbReference type="SAM" id="MobiDB-lite"/>
    </source>
</evidence>
<dbReference type="Proteomes" id="UP001066276">
    <property type="component" value="Chromosome 7"/>
</dbReference>
<proteinExistence type="predicted"/>
<organism evidence="2 3">
    <name type="scientific">Pleurodeles waltl</name>
    <name type="common">Iberian ribbed newt</name>
    <dbReference type="NCBI Taxonomy" id="8319"/>
    <lineage>
        <taxon>Eukaryota</taxon>
        <taxon>Metazoa</taxon>
        <taxon>Chordata</taxon>
        <taxon>Craniata</taxon>
        <taxon>Vertebrata</taxon>
        <taxon>Euteleostomi</taxon>
        <taxon>Amphibia</taxon>
        <taxon>Batrachia</taxon>
        <taxon>Caudata</taxon>
        <taxon>Salamandroidea</taxon>
        <taxon>Salamandridae</taxon>
        <taxon>Pleurodelinae</taxon>
        <taxon>Pleurodeles</taxon>
    </lineage>
</organism>
<dbReference type="AlphaFoldDB" id="A0AAV7P580"/>
<keyword evidence="3" id="KW-1185">Reference proteome</keyword>
<reference evidence="2" key="1">
    <citation type="journal article" date="2022" name="bioRxiv">
        <title>Sequencing and chromosome-scale assembly of the giantPleurodeles waltlgenome.</title>
        <authorList>
            <person name="Brown T."/>
            <person name="Elewa A."/>
            <person name="Iarovenko S."/>
            <person name="Subramanian E."/>
            <person name="Araus A.J."/>
            <person name="Petzold A."/>
            <person name="Susuki M."/>
            <person name="Suzuki K.-i.T."/>
            <person name="Hayashi T."/>
            <person name="Toyoda A."/>
            <person name="Oliveira C."/>
            <person name="Osipova E."/>
            <person name="Leigh N.D."/>
            <person name="Simon A."/>
            <person name="Yun M.H."/>
        </authorList>
    </citation>
    <scope>NUCLEOTIDE SEQUENCE</scope>
    <source>
        <strain evidence="2">20211129_DDA</strain>
        <tissue evidence="2">Liver</tissue>
    </source>
</reference>
<comment type="caution">
    <text evidence="2">The sequence shown here is derived from an EMBL/GenBank/DDBJ whole genome shotgun (WGS) entry which is preliminary data.</text>
</comment>
<dbReference type="EMBL" id="JANPWB010000011">
    <property type="protein sequence ID" value="KAJ1122771.1"/>
    <property type="molecule type" value="Genomic_DNA"/>
</dbReference>